<evidence type="ECO:0000313" key="2">
    <source>
        <dbReference type="Proteomes" id="UP001567538"/>
    </source>
</evidence>
<evidence type="ECO:0000313" key="1">
    <source>
        <dbReference type="EMBL" id="KAL1552700.1"/>
    </source>
</evidence>
<proteinExistence type="predicted"/>
<dbReference type="EMBL" id="JBEAFC010000006">
    <property type="protein sequence ID" value="KAL1552700.1"/>
    <property type="molecule type" value="Genomic_DNA"/>
</dbReference>
<accession>A0ABD1H8E2</accession>
<reference evidence="1 2" key="1">
    <citation type="submission" date="2024-06" db="EMBL/GenBank/DDBJ databases">
        <title>A chromosome level genome sequence of Diviner's sage (Salvia divinorum).</title>
        <authorList>
            <person name="Ford S.A."/>
            <person name="Ro D.-K."/>
            <person name="Ness R.W."/>
            <person name="Phillips M.A."/>
        </authorList>
    </citation>
    <scope>NUCLEOTIDE SEQUENCE [LARGE SCALE GENOMIC DNA]</scope>
    <source>
        <strain evidence="1">SAF-2024a</strain>
        <tissue evidence="1">Leaf</tissue>
    </source>
</reference>
<name>A0ABD1H8E2_SALDI</name>
<organism evidence="1 2">
    <name type="scientific">Salvia divinorum</name>
    <name type="common">Maria pastora</name>
    <name type="synonym">Diviner's sage</name>
    <dbReference type="NCBI Taxonomy" id="28513"/>
    <lineage>
        <taxon>Eukaryota</taxon>
        <taxon>Viridiplantae</taxon>
        <taxon>Streptophyta</taxon>
        <taxon>Embryophyta</taxon>
        <taxon>Tracheophyta</taxon>
        <taxon>Spermatophyta</taxon>
        <taxon>Magnoliopsida</taxon>
        <taxon>eudicotyledons</taxon>
        <taxon>Gunneridae</taxon>
        <taxon>Pentapetalae</taxon>
        <taxon>asterids</taxon>
        <taxon>lamiids</taxon>
        <taxon>Lamiales</taxon>
        <taxon>Lamiaceae</taxon>
        <taxon>Nepetoideae</taxon>
        <taxon>Mentheae</taxon>
        <taxon>Salviinae</taxon>
        <taxon>Salvia</taxon>
        <taxon>Salvia subgen. Calosphace</taxon>
    </lineage>
</organism>
<sequence>MSSSAQWDGSTWRGRNALATGIAGARQVGPLCPPQSPHSKLTPNCGCLYKNRTNSPAAGYSSSERDVQPLDAMLGPFVTNSLLECIEELKISIYSLRNPQLFGKERESEGGRT</sequence>
<dbReference type="AlphaFoldDB" id="A0ABD1H8E2"/>
<keyword evidence="2" id="KW-1185">Reference proteome</keyword>
<comment type="caution">
    <text evidence="1">The sequence shown here is derived from an EMBL/GenBank/DDBJ whole genome shotgun (WGS) entry which is preliminary data.</text>
</comment>
<gene>
    <name evidence="1" type="ORF">AAHA92_13467</name>
</gene>
<dbReference type="Proteomes" id="UP001567538">
    <property type="component" value="Unassembled WGS sequence"/>
</dbReference>
<protein>
    <submittedName>
        <fullName evidence="1">Uncharacterized protein</fullName>
    </submittedName>
</protein>